<evidence type="ECO:0000313" key="6">
    <source>
        <dbReference type="EMBL" id="GMA95518.1"/>
    </source>
</evidence>
<proteinExistence type="predicted"/>
<keyword evidence="3" id="KW-0067">ATP-binding</keyword>
<dbReference type="Proteomes" id="UP001157034">
    <property type="component" value="Unassembled WGS sequence"/>
</dbReference>
<protein>
    <recommendedName>
        <fullName evidence="5">ABC transporter domain-containing protein</fullName>
    </recommendedName>
</protein>
<dbReference type="Pfam" id="PF00005">
    <property type="entry name" value="ABC_tran"/>
    <property type="match status" value="1"/>
</dbReference>
<accession>A0ABQ6K4G5</accession>
<feature type="compositionally biased region" description="Acidic residues" evidence="4">
    <location>
        <begin position="267"/>
        <end position="279"/>
    </location>
</feature>
<dbReference type="InterPro" id="IPR027417">
    <property type="entry name" value="P-loop_NTPase"/>
</dbReference>
<keyword evidence="1" id="KW-0813">Transport</keyword>
<dbReference type="InterPro" id="IPR003593">
    <property type="entry name" value="AAA+_ATPase"/>
</dbReference>
<dbReference type="PROSITE" id="PS00211">
    <property type="entry name" value="ABC_TRANSPORTER_1"/>
    <property type="match status" value="1"/>
</dbReference>
<dbReference type="Gene3D" id="3.40.50.300">
    <property type="entry name" value="P-loop containing nucleotide triphosphate hydrolases"/>
    <property type="match status" value="1"/>
</dbReference>
<dbReference type="SMART" id="SM00382">
    <property type="entry name" value="AAA"/>
    <property type="match status" value="1"/>
</dbReference>
<dbReference type="PROSITE" id="PS50893">
    <property type="entry name" value="ABC_TRANSPORTER_2"/>
    <property type="match status" value="1"/>
</dbReference>
<keyword evidence="7" id="KW-1185">Reference proteome</keyword>
<reference evidence="7" key="1">
    <citation type="journal article" date="2019" name="Int. J. Syst. Evol. Microbiol.">
        <title>The Global Catalogue of Microorganisms (GCM) 10K type strain sequencing project: providing services to taxonomists for standard genome sequencing and annotation.</title>
        <authorList>
            <consortium name="The Broad Institute Genomics Platform"/>
            <consortium name="The Broad Institute Genome Sequencing Center for Infectious Disease"/>
            <person name="Wu L."/>
            <person name="Ma J."/>
        </authorList>
    </citation>
    <scope>NUCLEOTIDE SEQUENCE [LARGE SCALE GENOMIC DNA]</scope>
    <source>
        <strain evidence="7">NBRC 108894</strain>
    </source>
</reference>
<dbReference type="InterPro" id="IPR003439">
    <property type="entry name" value="ABC_transporter-like_ATP-bd"/>
</dbReference>
<dbReference type="EMBL" id="BSVB01000001">
    <property type="protein sequence ID" value="GMA95518.1"/>
    <property type="molecule type" value="Genomic_DNA"/>
</dbReference>
<evidence type="ECO:0000256" key="1">
    <source>
        <dbReference type="ARBA" id="ARBA00022448"/>
    </source>
</evidence>
<evidence type="ECO:0000313" key="7">
    <source>
        <dbReference type="Proteomes" id="UP001157034"/>
    </source>
</evidence>
<feature type="region of interest" description="Disordered" evidence="4">
    <location>
        <begin position="219"/>
        <end position="299"/>
    </location>
</feature>
<keyword evidence="2" id="KW-0547">Nucleotide-binding</keyword>
<comment type="caution">
    <text evidence="6">The sequence shown here is derived from an EMBL/GenBank/DDBJ whole genome shotgun (WGS) entry which is preliminary data.</text>
</comment>
<name>A0ABQ6K4G5_9MICO</name>
<feature type="domain" description="ABC transporter" evidence="5">
    <location>
        <begin position="5"/>
        <end position="244"/>
    </location>
</feature>
<evidence type="ECO:0000259" key="5">
    <source>
        <dbReference type="PROSITE" id="PS50893"/>
    </source>
</evidence>
<evidence type="ECO:0000256" key="2">
    <source>
        <dbReference type="ARBA" id="ARBA00022741"/>
    </source>
</evidence>
<dbReference type="RefSeq" id="WP_348534928.1">
    <property type="nucleotide sequence ID" value="NZ_BSVB01000001.1"/>
</dbReference>
<dbReference type="SUPFAM" id="SSF52540">
    <property type="entry name" value="P-loop containing nucleoside triphosphate hydrolases"/>
    <property type="match status" value="1"/>
</dbReference>
<dbReference type="InterPro" id="IPR017871">
    <property type="entry name" value="ABC_transporter-like_CS"/>
</dbReference>
<feature type="compositionally biased region" description="Basic and acidic residues" evidence="4">
    <location>
        <begin position="280"/>
        <end position="291"/>
    </location>
</feature>
<dbReference type="PANTHER" id="PTHR24220:SF685">
    <property type="entry name" value="ABC TRANSPORTER RELATED"/>
    <property type="match status" value="1"/>
</dbReference>
<dbReference type="InterPro" id="IPR015854">
    <property type="entry name" value="ABC_transpr_LolD-like"/>
</dbReference>
<evidence type="ECO:0000256" key="3">
    <source>
        <dbReference type="ARBA" id="ARBA00022840"/>
    </source>
</evidence>
<gene>
    <name evidence="6" type="ORF">GCM10025881_23420</name>
</gene>
<evidence type="ECO:0000256" key="4">
    <source>
        <dbReference type="SAM" id="MobiDB-lite"/>
    </source>
</evidence>
<organism evidence="6 7">
    <name type="scientific">Pseudolysinimonas kribbensis</name>
    <dbReference type="NCBI Taxonomy" id="433641"/>
    <lineage>
        <taxon>Bacteria</taxon>
        <taxon>Bacillati</taxon>
        <taxon>Actinomycetota</taxon>
        <taxon>Actinomycetes</taxon>
        <taxon>Micrococcales</taxon>
        <taxon>Microbacteriaceae</taxon>
        <taxon>Pseudolysinimonas</taxon>
    </lineage>
</organism>
<dbReference type="CDD" id="cd03255">
    <property type="entry name" value="ABC_MJ0796_LolCDE_FtsE"/>
    <property type="match status" value="1"/>
</dbReference>
<sequence>MSPIISVRGVTRVFGTGPAAVAGCRDIDLDVTAGELLVVRGPSGAGKTTLLTLLGTLDRPSLGTIVIDGVDTTAAPEAELVGIRRRLLGFVFQRFGLLPALTAAENVELPLRLAGVGRDERSARVALLLERVGLAEHGLQHPDELSGGQQQRVGIARALAAEPRVLLADEPTGQLDSATASAVMDLVVELVHENGVAGVVTTHDPAFMERADRVAHLHDGRLTPNAPPPVAPPSSSPSEMKESARSAPNTGAVMAAAASRRSCISEPELEPGTEPEPEPEPGRRSASDRGRSARNTQRR</sequence>
<feature type="compositionally biased region" description="Pro residues" evidence="4">
    <location>
        <begin position="225"/>
        <end position="235"/>
    </location>
</feature>
<dbReference type="InterPro" id="IPR017911">
    <property type="entry name" value="MacB-like_ATP-bd"/>
</dbReference>
<dbReference type="PANTHER" id="PTHR24220">
    <property type="entry name" value="IMPORT ATP-BINDING PROTEIN"/>
    <property type="match status" value="1"/>
</dbReference>